<reference evidence="1 2" key="1">
    <citation type="submission" date="2018-11" db="EMBL/GenBank/DDBJ databases">
        <title>Flavobacterium sp. nov., YIM 102701-2 draft genome.</title>
        <authorList>
            <person name="Li G."/>
            <person name="Jiang Y."/>
        </authorList>
    </citation>
    <scope>NUCLEOTIDE SEQUENCE [LARGE SCALE GENOMIC DNA]</scope>
    <source>
        <strain evidence="1 2">YIM 102701-2</strain>
    </source>
</reference>
<dbReference type="SUPFAM" id="SSF48452">
    <property type="entry name" value="TPR-like"/>
    <property type="match status" value="1"/>
</dbReference>
<dbReference type="Gene3D" id="1.25.40.10">
    <property type="entry name" value="Tetratricopeptide repeat domain"/>
    <property type="match status" value="1"/>
</dbReference>
<sequence length="175" mass="20382">MINNFKKQSLINDVIEPNTLFIDGVEYINSQQWAFAYESFTQIFQSRKHKSVALLYNMALCHFYANEFARAFTLLTESLMQQTTPKPAYQQVVEIPIALLNLEFESLNYQLGLQENTALKNTHIIKLRIRRLLVDVHLQLENWQEVIKLSELPDMMKCKNVQSAVEISKSKTNII</sequence>
<dbReference type="EMBL" id="RQVQ01000047">
    <property type="protein sequence ID" value="RRJ87759.1"/>
    <property type="molecule type" value="Genomic_DNA"/>
</dbReference>
<proteinExistence type="predicted"/>
<keyword evidence="2" id="KW-1185">Reference proteome</keyword>
<dbReference type="OrthoDB" id="767262at2"/>
<comment type="caution">
    <text evidence="1">The sequence shown here is derived from an EMBL/GenBank/DDBJ whole genome shotgun (WGS) entry which is preliminary data.</text>
</comment>
<dbReference type="AlphaFoldDB" id="A0A3P3W2A2"/>
<dbReference type="InterPro" id="IPR011990">
    <property type="entry name" value="TPR-like_helical_dom_sf"/>
</dbReference>
<evidence type="ECO:0008006" key="3">
    <source>
        <dbReference type="Google" id="ProtNLM"/>
    </source>
</evidence>
<evidence type="ECO:0000313" key="1">
    <source>
        <dbReference type="EMBL" id="RRJ87759.1"/>
    </source>
</evidence>
<dbReference type="RefSeq" id="WP_125020063.1">
    <property type="nucleotide sequence ID" value="NZ_RQVQ01000047.1"/>
</dbReference>
<name>A0A3P3W2A2_9FLAO</name>
<gene>
    <name evidence="1" type="ORF">EG240_14440</name>
</gene>
<evidence type="ECO:0000313" key="2">
    <source>
        <dbReference type="Proteomes" id="UP000275719"/>
    </source>
</evidence>
<dbReference type="Proteomes" id="UP000275719">
    <property type="component" value="Unassembled WGS sequence"/>
</dbReference>
<organism evidence="1 2">
    <name type="scientific">Paenimyroides tangerinum</name>
    <dbReference type="NCBI Taxonomy" id="2488728"/>
    <lineage>
        <taxon>Bacteria</taxon>
        <taxon>Pseudomonadati</taxon>
        <taxon>Bacteroidota</taxon>
        <taxon>Flavobacteriia</taxon>
        <taxon>Flavobacteriales</taxon>
        <taxon>Flavobacteriaceae</taxon>
        <taxon>Paenimyroides</taxon>
    </lineage>
</organism>
<accession>A0A3P3W2A2</accession>
<protein>
    <recommendedName>
        <fullName evidence="3">Tetratricopeptide repeat protein</fullName>
    </recommendedName>
</protein>